<evidence type="ECO:0000313" key="8">
    <source>
        <dbReference type="Proteomes" id="UP000317010"/>
    </source>
</evidence>
<reference evidence="7 8" key="1">
    <citation type="submission" date="2019-07" db="EMBL/GenBank/DDBJ databases">
        <title>Genomic Encyclopedia of Archaeal and Bacterial Type Strains, Phase II (KMG-II): from individual species to whole genera.</title>
        <authorList>
            <person name="Goeker M."/>
        </authorList>
    </citation>
    <scope>NUCLEOTIDE SEQUENCE [LARGE SCALE GENOMIC DNA]</scope>
    <source>
        <strain evidence="7 8">ATCC BAA-1854</strain>
    </source>
</reference>
<keyword evidence="3" id="KW-1015">Disulfide bond</keyword>
<name>A0A562UCD3_9SPHI</name>
<accession>A0A562UCD3</accession>
<dbReference type="InterPro" id="IPR025380">
    <property type="entry name" value="DUF4369"/>
</dbReference>
<comment type="subcellular location">
    <subcellularLocation>
        <location evidence="1">Cell envelope</location>
    </subcellularLocation>
</comment>
<dbReference type="EMBL" id="VLLI01000002">
    <property type="protein sequence ID" value="TWJ03458.1"/>
    <property type="molecule type" value="Genomic_DNA"/>
</dbReference>
<dbReference type="InterPro" id="IPR050553">
    <property type="entry name" value="Thioredoxin_ResA/DsbE_sf"/>
</dbReference>
<evidence type="ECO:0000256" key="1">
    <source>
        <dbReference type="ARBA" id="ARBA00004196"/>
    </source>
</evidence>
<dbReference type="GO" id="GO:0030313">
    <property type="term" value="C:cell envelope"/>
    <property type="evidence" value="ECO:0007669"/>
    <property type="project" value="UniProtKB-SubCell"/>
</dbReference>
<evidence type="ECO:0000259" key="6">
    <source>
        <dbReference type="PROSITE" id="PS51352"/>
    </source>
</evidence>
<dbReference type="OrthoDB" id="750178at2"/>
<keyword evidence="4" id="KW-0676">Redox-active center</keyword>
<dbReference type="Pfam" id="PF14289">
    <property type="entry name" value="DUF4369"/>
    <property type="match status" value="1"/>
</dbReference>
<dbReference type="RefSeq" id="WP_144910186.1">
    <property type="nucleotide sequence ID" value="NZ_VLLI01000002.1"/>
</dbReference>
<dbReference type="InterPro" id="IPR000866">
    <property type="entry name" value="AhpC/TSA"/>
</dbReference>
<evidence type="ECO:0000256" key="4">
    <source>
        <dbReference type="ARBA" id="ARBA00023284"/>
    </source>
</evidence>
<dbReference type="Proteomes" id="UP000317010">
    <property type="component" value="Unassembled WGS sequence"/>
</dbReference>
<organism evidence="7 8">
    <name type="scientific">Mucilaginibacter frigoritolerans</name>
    <dbReference type="NCBI Taxonomy" id="652788"/>
    <lineage>
        <taxon>Bacteria</taxon>
        <taxon>Pseudomonadati</taxon>
        <taxon>Bacteroidota</taxon>
        <taxon>Sphingobacteriia</taxon>
        <taxon>Sphingobacteriales</taxon>
        <taxon>Sphingobacteriaceae</taxon>
        <taxon>Mucilaginibacter</taxon>
    </lineage>
</organism>
<dbReference type="AlphaFoldDB" id="A0A562UCD3"/>
<dbReference type="PROSITE" id="PS00194">
    <property type="entry name" value="THIOREDOXIN_1"/>
    <property type="match status" value="1"/>
</dbReference>
<sequence>MKKIFLCIVALLPLMAMAQQEPEPFEIKSTVGHLNNPARAYLIYQLGANRVIDSAQITAGSFDFKGNILNPTPAIIVIDPFGKGLDKLDTSADNLNFYIDKGEFTITGKDSIARAQVTGSKINDDNKKLMAQLKPIMAKAQALNTEKSAASPAQLNSAEFQNAMNTRQKELQLEQRAVLKIFISTNPDSYLSLLALYSVGGPSPDPSEIDPLYNSLSDRVKNMEAARRLKSSLDALRATAIGTIAPDFTQNDVNGEPVKLSSFRGKYVLVDFWASWCGPCRQENPNVVKAYSKFKDKNFTIIGVSLDKPDGKSAWLAAIQNDNLNWTQVSDLKFWNNEVASLYKVTSIPANFLIGPDGKIIAKNLRGDDLENKLQEVLGN</sequence>
<feature type="chain" id="PRO_5022238889" evidence="5">
    <location>
        <begin position="19"/>
        <end position="380"/>
    </location>
</feature>
<evidence type="ECO:0000256" key="2">
    <source>
        <dbReference type="ARBA" id="ARBA00022748"/>
    </source>
</evidence>
<dbReference type="Pfam" id="PF00578">
    <property type="entry name" value="AhpC-TSA"/>
    <property type="match status" value="1"/>
</dbReference>
<dbReference type="SUPFAM" id="SSF52833">
    <property type="entry name" value="Thioredoxin-like"/>
    <property type="match status" value="1"/>
</dbReference>
<dbReference type="GO" id="GO:0016209">
    <property type="term" value="F:antioxidant activity"/>
    <property type="evidence" value="ECO:0007669"/>
    <property type="project" value="InterPro"/>
</dbReference>
<dbReference type="PANTHER" id="PTHR42852:SF6">
    <property type="entry name" value="THIOL:DISULFIDE INTERCHANGE PROTEIN DSBE"/>
    <property type="match status" value="1"/>
</dbReference>
<keyword evidence="2" id="KW-0201">Cytochrome c-type biogenesis</keyword>
<comment type="caution">
    <text evidence="7">The sequence shown here is derived from an EMBL/GenBank/DDBJ whole genome shotgun (WGS) entry which is preliminary data.</text>
</comment>
<dbReference type="CDD" id="cd02966">
    <property type="entry name" value="TlpA_like_family"/>
    <property type="match status" value="1"/>
</dbReference>
<keyword evidence="5" id="KW-0732">Signal</keyword>
<dbReference type="GO" id="GO:0017004">
    <property type="term" value="P:cytochrome complex assembly"/>
    <property type="evidence" value="ECO:0007669"/>
    <property type="project" value="UniProtKB-KW"/>
</dbReference>
<protein>
    <submittedName>
        <fullName evidence="7">Peroxiredoxin</fullName>
    </submittedName>
</protein>
<dbReference type="Gene3D" id="3.40.30.10">
    <property type="entry name" value="Glutaredoxin"/>
    <property type="match status" value="1"/>
</dbReference>
<keyword evidence="8" id="KW-1185">Reference proteome</keyword>
<dbReference type="PANTHER" id="PTHR42852">
    <property type="entry name" value="THIOL:DISULFIDE INTERCHANGE PROTEIN DSBE"/>
    <property type="match status" value="1"/>
</dbReference>
<dbReference type="PROSITE" id="PS51352">
    <property type="entry name" value="THIOREDOXIN_2"/>
    <property type="match status" value="1"/>
</dbReference>
<evidence type="ECO:0000256" key="5">
    <source>
        <dbReference type="SAM" id="SignalP"/>
    </source>
</evidence>
<dbReference type="InterPro" id="IPR013766">
    <property type="entry name" value="Thioredoxin_domain"/>
</dbReference>
<gene>
    <name evidence="7" type="ORF">JN11_01001</name>
</gene>
<evidence type="ECO:0000256" key="3">
    <source>
        <dbReference type="ARBA" id="ARBA00023157"/>
    </source>
</evidence>
<evidence type="ECO:0000313" key="7">
    <source>
        <dbReference type="EMBL" id="TWJ03458.1"/>
    </source>
</evidence>
<dbReference type="InterPro" id="IPR036249">
    <property type="entry name" value="Thioredoxin-like_sf"/>
</dbReference>
<proteinExistence type="predicted"/>
<feature type="domain" description="Thioredoxin" evidence="6">
    <location>
        <begin position="239"/>
        <end position="380"/>
    </location>
</feature>
<dbReference type="InterPro" id="IPR017937">
    <property type="entry name" value="Thioredoxin_CS"/>
</dbReference>
<feature type="signal peptide" evidence="5">
    <location>
        <begin position="1"/>
        <end position="18"/>
    </location>
</feature>
<dbReference type="GO" id="GO:0016491">
    <property type="term" value="F:oxidoreductase activity"/>
    <property type="evidence" value="ECO:0007669"/>
    <property type="project" value="InterPro"/>
</dbReference>